<dbReference type="Gene3D" id="6.10.140.1630">
    <property type="match status" value="1"/>
</dbReference>
<name>A0A4P6DSY0_9BIFI</name>
<dbReference type="RefSeq" id="WP_129237040.1">
    <property type="nucleotide sequence ID" value="NZ_CP035464.1"/>
</dbReference>
<accession>A0A4P6DSY0</accession>
<dbReference type="Proteomes" id="UP000293589">
    <property type="component" value="Chromosome"/>
</dbReference>
<evidence type="ECO:0008006" key="3">
    <source>
        <dbReference type="Google" id="ProtNLM"/>
    </source>
</evidence>
<dbReference type="EMBL" id="CP035464">
    <property type="protein sequence ID" value="QAY32545.1"/>
    <property type="molecule type" value="Genomic_DNA"/>
</dbReference>
<evidence type="ECO:0000313" key="2">
    <source>
        <dbReference type="Proteomes" id="UP000293589"/>
    </source>
</evidence>
<reference evidence="1 2" key="1">
    <citation type="submission" date="2019-01" db="EMBL/GenBank/DDBJ databases">
        <title>Complete genome sequence of Bifidobacterium gallinarum CACC 514.</title>
        <authorList>
            <person name="Jung M."/>
        </authorList>
    </citation>
    <scope>NUCLEOTIDE SEQUENCE [LARGE SCALE GENOMIC DNA]</scope>
    <source>
        <strain evidence="1 2">CACC 514</strain>
    </source>
</reference>
<organism evidence="1 2">
    <name type="scientific">Bifidobacterium pullorum subsp. gallinarum</name>
    <dbReference type="NCBI Taxonomy" id="78344"/>
    <lineage>
        <taxon>Bacteria</taxon>
        <taxon>Bacillati</taxon>
        <taxon>Actinomycetota</taxon>
        <taxon>Actinomycetes</taxon>
        <taxon>Bifidobacteriales</taxon>
        <taxon>Bifidobacteriaceae</taxon>
        <taxon>Bifidobacterium</taxon>
    </lineage>
</organism>
<sequence length="154" mass="15158">MPAPVYATLGNADRDESQEAIDLNIVDSSGKHVDLGGGQAEPGDGSITAAKLAASAVETEKIKDAAVTEAKIADAAVTGEKIADGAVTDDKIAAGTINADKLAPGVIPTAATTSVTGLVKQAAHVADPAGEAPTKAEFIALRDALVAAGQMAAA</sequence>
<evidence type="ECO:0000313" key="1">
    <source>
        <dbReference type="EMBL" id="QAY32545.1"/>
    </source>
</evidence>
<protein>
    <recommendedName>
        <fullName evidence="3">Head fiber protein</fullName>
    </recommendedName>
</protein>
<proteinExistence type="predicted"/>
<dbReference type="AlphaFoldDB" id="A0A4P6DSY0"/>
<dbReference type="KEGG" id="bgx:ESN35_03215"/>
<gene>
    <name evidence="1" type="ORF">ESN35_03215</name>
</gene>